<dbReference type="InterPro" id="IPR020610">
    <property type="entry name" value="Thiolase_AS"/>
</dbReference>
<dbReference type="PROSITE" id="PS00099">
    <property type="entry name" value="THIOLASE_3"/>
    <property type="match status" value="1"/>
</dbReference>
<feature type="domain" description="Thiolase N-terminal" evidence="7">
    <location>
        <begin position="8"/>
        <end position="270"/>
    </location>
</feature>
<evidence type="ECO:0000259" key="8">
    <source>
        <dbReference type="Pfam" id="PF02803"/>
    </source>
</evidence>
<dbReference type="PROSITE" id="PS00098">
    <property type="entry name" value="THIOLASE_1"/>
    <property type="match status" value="1"/>
</dbReference>
<keyword evidence="3 5" id="KW-0012">Acyltransferase</keyword>
<feature type="active site" description="Acyl-thioester intermediate" evidence="4">
    <location>
        <position position="92"/>
    </location>
</feature>
<evidence type="ECO:0000259" key="7">
    <source>
        <dbReference type="Pfam" id="PF00108"/>
    </source>
</evidence>
<comment type="similarity">
    <text evidence="1 5">Belongs to the thiolase-like superfamily. Thiolase family.</text>
</comment>
<evidence type="ECO:0000256" key="2">
    <source>
        <dbReference type="ARBA" id="ARBA00022679"/>
    </source>
</evidence>
<dbReference type="PANTHER" id="PTHR18919:SF138">
    <property type="entry name" value="ACETYL-COA C-ACETYLTRANSFERASE"/>
    <property type="match status" value="1"/>
</dbReference>
<dbReference type="Pfam" id="PF02803">
    <property type="entry name" value="Thiolase_C"/>
    <property type="match status" value="1"/>
</dbReference>
<dbReference type="GO" id="GO:0003988">
    <property type="term" value="F:acetyl-CoA C-acyltransferase activity"/>
    <property type="evidence" value="ECO:0007669"/>
    <property type="project" value="UniProtKB-EC"/>
</dbReference>
<dbReference type="InterPro" id="IPR020615">
    <property type="entry name" value="Thiolase_acyl_enz_int_AS"/>
</dbReference>
<dbReference type="InterPro" id="IPR002155">
    <property type="entry name" value="Thiolase"/>
</dbReference>
<dbReference type="NCBIfam" id="TIGR01930">
    <property type="entry name" value="AcCoA-C-Actrans"/>
    <property type="match status" value="1"/>
</dbReference>
<gene>
    <name evidence="9" type="ORF">EIP75_09625</name>
</gene>
<feature type="region of interest" description="Disordered" evidence="6">
    <location>
        <begin position="206"/>
        <end position="226"/>
    </location>
</feature>
<evidence type="ECO:0000256" key="6">
    <source>
        <dbReference type="SAM" id="MobiDB-lite"/>
    </source>
</evidence>
<dbReference type="RefSeq" id="WP_125243043.1">
    <property type="nucleotide sequence ID" value="NZ_RSED01000006.1"/>
</dbReference>
<sequence length="401" mass="41227">MSAAHDPVVIIGARRTPIGSFQGALSSLSSPALGGVAIAAAIAQAGVPPELIDEVLMGNCLMAGVGQAPARQALRAAGLPVSVPATTLSKMCGSAMKTVMLAHDQLLAGTARVLVAGGMESMSQAPYLLPSARAGQRLGHGQMIDHMFFDGLQDAYDGQLMGAHADRVAERLGFDRASQDAYALRSVQRAQDAVARGLFDTEISPVTVPGTRDAPARTVEQDETPGQCQPDKITRLKAAFRSSDEGGTVTAASSASISDGAAALVLCRESTASAKGWRPLARLVAHSTHAAEPGDFASAPVGAITQLLTRVGWEARQVDLYEINEAFAMVPMIAIRELGLDEGQVNVRGGACAMGHPIGATGARIIVTLLHTLAQTGGIRGVASLCIGGGEATAIALERLG</sequence>
<dbReference type="SUPFAM" id="SSF53901">
    <property type="entry name" value="Thiolase-like"/>
    <property type="match status" value="2"/>
</dbReference>
<dbReference type="InterPro" id="IPR016039">
    <property type="entry name" value="Thiolase-like"/>
</dbReference>
<dbReference type="OrthoDB" id="9764638at2"/>
<protein>
    <submittedName>
        <fullName evidence="9">Acetyl-CoA C-acyltransferase</fullName>
        <ecNumber evidence="9">2.3.1.16</ecNumber>
    </submittedName>
</protein>
<dbReference type="AlphaFoldDB" id="A0A426VCR7"/>
<evidence type="ECO:0000256" key="3">
    <source>
        <dbReference type="ARBA" id="ARBA00023315"/>
    </source>
</evidence>
<reference evidence="9 10" key="1">
    <citation type="submission" date="2018-12" db="EMBL/GenBank/DDBJ databases">
        <title>The whole draft genome of Aquabacterium sp. SJQ9.</title>
        <authorList>
            <person name="Sun L."/>
            <person name="Gao X."/>
            <person name="Chen W."/>
            <person name="Huang K."/>
        </authorList>
    </citation>
    <scope>NUCLEOTIDE SEQUENCE [LARGE SCALE GENOMIC DNA]</scope>
    <source>
        <strain evidence="9 10">SJQ9</strain>
    </source>
</reference>
<evidence type="ECO:0000256" key="4">
    <source>
        <dbReference type="PIRSR" id="PIRSR000429-1"/>
    </source>
</evidence>
<feature type="active site" description="Proton acceptor" evidence="4">
    <location>
        <position position="356"/>
    </location>
</feature>
<keyword evidence="10" id="KW-1185">Reference proteome</keyword>
<evidence type="ECO:0000256" key="1">
    <source>
        <dbReference type="ARBA" id="ARBA00010982"/>
    </source>
</evidence>
<name>A0A426VCR7_9BURK</name>
<dbReference type="Pfam" id="PF00108">
    <property type="entry name" value="Thiolase_N"/>
    <property type="match status" value="1"/>
</dbReference>
<dbReference type="EMBL" id="RSED01000006">
    <property type="protein sequence ID" value="RRS04669.1"/>
    <property type="molecule type" value="Genomic_DNA"/>
</dbReference>
<keyword evidence="2 5" id="KW-0808">Transferase</keyword>
<evidence type="ECO:0000313" key="9">
    <source>
        <dbReference type="EMBL" id="RRS04669.1"/>
    </source>
</evidence>
<dbReference type="InterPro" id="IPR020616">
    <property type="entry name" value="Thiolase_N"/>
</dbReference>
<dbReference type="Gene3D" id="3.40.47.10">
    <property type="match status" value="2"/>
</dbReference>
<evidence type="ECO:0000313" key="10">
    <source>
        <dbReference type="Proteomes" id="UP000269265"/>
    </source>
</evidence>
<evidence type="ECO:0000256" key="5">
    <source>
        <dbReference type="RuleBase" id="RU003557"/>
    </source>
</evidence>
<dbReference type="InterPro" id="IPR020617">
    <property type="entry name" value="Thiolase_C"/>
</dbReference>
<accession>A0A426VCR7</accession>
<feature type="domain" description="Thiolase C-terminal" evidence="8">
    <location>
        <begin position="278"/>
        <end position="399"/>
    </location>
</feature>
<organism evidence="9 10">
    <name type="scientific">Aquabacterium soli</name>
    <dbReference type="NCBI Taxonomy" id="2493092"/>
    <lineage>
        <taxon>Bacteria</taxon>
        <taxon>Pseudomonadati</taxon>
        <taxon>Pseudomonadota</taxon>
        <taxon>Betaproteobacteria</taxon>
        <taxon>Burkholderiales</taxon>
        <taxon>Aquabacterium</taxon>
    </lineage>
</organism>
<dbReference type="EC" id="2.3.1.16" evidence="9"/>
<dbReference type="PANTHER" id="PTHR18919">
    <property type="entry name" value="ACETYL-COA C-ACYLTRANSFERASE"/>
    <property type="match status" value="1"/>
</dbReference>
<feature type="active site" description="Proton acceptor" evidence="4">
    <location>
        <position position="386"/>
    </location>
</feature>
<dbReference type="CDD" id="cd00751">
    <property type="entry name" value="thiolase"/>
    <property type="match status" value="1"/>
</dbReference>
<dbReference type="PIRSF" id="PIRSF000429">
    <property type="entry name" value="Ac-CoA_Ac_transf"/>
    <property type="match status" value="1"/>
</dbReference>
<dbReference type="Proteomes" id="UP000269265">
    <property type="component" value="Unassembled WGS sequence"/>
</dbReference>
<proteinExistence type="inferred from homology"/>
<comment type="caution">
    <text evidence="9">The sequence shown here is derived from an EMBL/GenBank/DDBJ whole genome shotgun (WGS) entry which is preliminary data.</text>
</comment>